<dbReference type="RefSeq" id="WP_186835396.1">
    <property type="nucleotide sequence ID" value="NZ_JACOOQ010000017.1"/>
</dbReference>
<dbReference type="PRINTS" id="PR00368">
    <property type="entry name" value="FADPNR"/>
</dbReference>
<dbReference type="GO" id="GO:0016491">
    <property type="term" value="F:oxidoreductase activity"/>
    <property type="evidence" value="ECO:0007669"/>
    <property type="project" value="InterPro"/>
</dbReference>
<dbReference type="PANTHER" id="PTHR42783">
    <property type="entry name" value="GLUTAMATE SYNTHASE [NADPH] SMALL CHAIN"/>
    <property type="match status" value="1"/>
</dbReference>
<proteinExistence type="predicted"/>
<dbReference type="Gene3D" id="1.10.1060.10">
    <property type="entry name" value="Alpha-helical ferredoxin"/>
    <property type="match status" value="1"/>
</dbReference>
<reference evidence="3" key="1">
    <citation type="submission" date="2020-08" db="EMBL/GenBank/DDBJ databases">
        <title>Genome public.</title>
        <authorList>
            <person name="Liu C."/>
            <person name="Sun Q."/>
        </authorList>
    </citation>
    <scope>NUCLEOTIDE SEQUENCE</scope>
    <source>
        <strain evidence="3">NSJ-42</strain>
    </source>
</reference>
<dbReference type="Pfam" id="PF14691">
    <property type="entry name" value="Fer4_20"/>
    <property type="match status" value="1"/>
</dbReference>
<accession>A0A8I0AA99</accession>
<dbReference type="AlphaFoldDB" id="A0A8I0AA99"/>
<dbReference type="EMBL" id="JACOOQ010000017">
    <property type="protein sequence ID" value="MBC5640786.1"/>
    <property type="molecule type" value="Genomic_DNA"/>
</dbReference>
<dbReference type="InterPro" id="IPR009051">
    <property type="entry name" value="Helical_ferredxn"/>
</dbReference>
<evidence type="ECO:0000313" key="3">
    <source>
        <dbReference type="EMBL" id="MBC5640786.1"/>
    </source>
</evidence>
<dbReference type="InterPro" id="IPR023753">
    <property type="entry name" value="FAD/NAD-binding_dom"/>
</dbReference>
<evidence type="ECO:0000259" key="2">
    <source>
        <dbReference type="Pfam" id="PF14691"/>
    </source>
</evidence>
<organism evidence="3 4">
    <name type="scientific">Clostridium lentum</name>
    <dbReference type="NCBI Taxonomy" id="2763037"/>
    <lineage>
        <taxon>Bacteria</taxon>
        <taxon>Bacillati</taxon>
        <taxon>Bacillota</taxon>
        <taxon>Clostridia</taxon>
        <taxon>Eubacteriales</taxon>
        <taxon>Clostridiaceae</taxon>
        <taxon>Clostridium</taxon>
    </lineage>
</organism>
<dbReference type="PANTHER" id="PTHR42783:SF3">
    <property type="entry name" value="GLUTAMATE SYNTHASE [NADPH] SMALL CHAIN-RELATED"/>
    <property type="match status" value="1"/>
</dbReference>
<dbReference type="SUPFAM" id="SSF46548">
    <property type="entry name" value="alpha-helical ferredoxin"/>
    <property type="match status" value="1"/>
</dbReference>
<dbReference type="InterPro" id="IPR036188">
    <property type="entry name" value="FAD/NAD-bd_sf"/>
</dbReference>
<dbReference type="Proteomes" id="UP000662088">
    <property type="component" value="Unassembled WGS sequence"/>
</dbReference>
<name>A0A8I0AA99_9CLOT</name>
<dbReference type="PRINTS" id="PR00469">
    <property type="entry name" value="PNDRDTASEII"/>
</dbReference>
<evidence type="ECO:0000259" key="1">
    <source>
        <dbReference type="Pfam" id="PF07992"/>
    </source>
</evidence>
<keyword evidence="4" id="KW-1185">Reference proteome</keyword>
<evidence type="ECO:0000313" key="4">
    <source>
        <dbReference type="Proteomes" id="UP000662088"/>
    </source>
</evidence>
<dbReference type="Pfam" id="PF07992">
    <property type="entry name" value="Pyr_redox_2"/>
    <property type="match status" value="1"/>
</dbReference>
<dbReference type="Gene3D" id="3.50.50.60">
    <property type="entry name" value="FAD/NAD(P)-binding domain"/>
    <property type="match status" value="2"/>
</dbReference>
<comment type="caution">
    <text evidence="3">The sequence shown here is derived from an EMBL/GenBank/DDBJ whole genome shotgun (WGS) entry which is preliminary data.</text>
</comment>
<feature type="domain" description="FAD/NAD(P)-binding" evidence="1">
    <location>
        <begin position="109"/>
        <end position="396"/>
    </location>
</feature>
<dbReference type="InterPro" id="IPR028261">
    <property type="entry name" value="DPD_II"/>
</dbReference>
<protein>
    <submittedName>
        <fullName evidence="3">NAD(P)-dependent oxidoreductase</fullName>
    </submittedName>
</protein>
<dbReference type="GO" id="GO:0051536">
    <property type="term" value="F:iron-sulfur cluster binding"/>
    <property type="evidence" value="ECO:0007669"/>
    <property type="project" value="InterPro"/>
</dbReference>
<gene>
    <name evidence="3" type="ORF">H8R92_10205</name>
</gene>
<feature type="domain" description="Dihydroprymidine dehydrogenase" evidence="2">
    <location>
        <begin position="4"/>
        <end position="93"/>
    </location>
</feature>
<sequence length="413" mass="45553">MKELLLEADRCLLCKKPRCRMNCPIDTPIPEVISLFKEGKIHEAGEVLFENNPLSAICAVVCPHEDQCKGNCIRGIKSEPVRFCEMEEFISSEYLDKIHFENLPKNKHSVAIIGGGPAGITLAFILARKGYKITIFDAHEKIGGVLRYGIPEYRLPNETIDKYEEKLLELGVVIRPNTLIGPVITVDKLLTDGYKAVFIGTGLWNPKPLNIKGESLGNVHYAIDYLKSPSVYRLGNKVVVIGAGNVAMDAARTAKRSGADEVYVLYRKGFENMTCTKVELEEAKEDGVKFELFKAPLEITEEGVKYIETENAEDDNGKIITVNKEGTEGLFECDSVIIAISQAARNNIVSNTTGLEINKWGLLITDKSGHTTKEGVFASGDVVTGADTVVRAAAHAKLVAEEIDKFIKIKYED</sequence>
<dbReference type="SUPFAM" id="SSF51971">
    <property type="entry name" value="Nucleotide-binding domain"/>
    <property type="match status" value="2"/>
</dbReference>